<comment type="caution">
    <text evidence="6">The sequence shown here is derived from an EMBL/GenBank/DDBJ whole genome shotgun (WGS) entry which is preliminary data.</text>
</comment>
<evidence type="ECO:0000313" key="7">
    <source>
        <dbReference type="Proteomes" id="UP000178606"/>
    </source>
</evidence>
<dbReference type="Proteomes" id="UP000178606">
    <property type="component" value="Unassembled WGS sequence"/>
</dbReference>
<feature type="domain" description="Major facilitator superfamily (MFS) profile" evidence="5">
    <location>
        <begin position="11"/>
        <end position="410"/>
    </location>
</feature>
<keyword evidence="3 4" id="KW-0472">Membrane</keyword>
<proteinExistence type="predicted"/>
<feature type="transmembrane region" description="Helical" evidence="4">
    <location>
        <begin position="80"/>
        <end position="99"/>
    </location>
</feature>
<feature type="transmembrane region" description="Helical" evidence="4">
    <location>
        <begin position="358"/>
        <end position="381"/>
    </location>
</feature>
<accession>A0A1F6CAJ8</accession>
<gene>
    <name evidence="6" type="ORF">A3F84_13540</name>
</gene>
<dbReference type="SUPFAM" id="SSF103473">
    <property type="entry name" value="MFS general substrate transporter"/>
    <property type="match status" value="1"/>
</dbReference>
<feature type="transmembrane region" description="Helical" evidence="4">
    <location>
        <begin position="140"/>
        <end position="162"/>
    </location>
</feature>
<evidence type="ECO:0000313" key="6">
    <source>
        <dbReference type="EMBL" id="OGG46193.1"/>
    </source>
</evidence>
<dbReference type="EMBL" id="MFKF01000336">
    <property type="protein sequence ID" value="OGG46193.1"/>
    <property type="molecule type" value="Genomic_DNA"/>
</dbReference>
<sequence>MIVPLRRMFYGWRIVAAGSVLQGLGGILLFHSFGAYFVYLQSEFGWNRTLLSGAISAARVEGGLLGPIQGWLINRIGPRAVVYVGLVIFGLGFFYLSQIDSVGGLYTALLVLGVGSSFTGFFTVNIVLANWFVRKRAFAMSAGAMGFSLAGLLVPAVAWALANFGWRATAVASGVIVLALGLPVAYVFRHAPEPYGLAPDGDPSPHAGASDGDPIAIEGFTVRQALRTTAFWLLVGGHTSALFAVSAMSVHLIPYLVDQRHIAIEAAAAVAAAMTAISWIGQLLGGQLGDRLEKRAIAAVCMLGHTAAMIIMVFSASFVPLAIGACVHGLFWGIRGPLMMAVRAEYFGRREFATIEGFASMITGFGLFLGPVAVGLIADLTADYRPGYGFLACMTLAGFLCFIFAPKQVPPPLLDLS</sequence>
<evidence type="ECO:0000259" key="5">
    <source>
        <dbReference type="PROSITE" id="PS50850"/>
    </source>
</evidence>
<dbReference type="InterPro" id="IPR020846">
    <property type="entry name" value="MFS_dom"/>
</dbReference>
<dbReference type="InterPro" id="IPR050327">
    <property type="entry name" value="Proton-linked_MCT"/>
</dbReference>
<dbReference type="InterPro" id="IPR036259">
    <property type="entry name" value="MFS_trans_sf"/>
</dbReference>
<feature type="transmembrane region" description="Helical" evidence="4">
    <location>
        <begin position="262"/>
        <end position="284"/>
    </location>
</feature>
<dbReference type="InterPro" id="IPR011701">
    <property type="entry name" value="MFS"/>
</dbReference>
<dbReference type="Pfam" id="PF07690">
    <property type="entry name" value="MFS_1"/>
    <property type="match status" value="1"/>
</dbReference>
<name>A0A1F6CAJ8_HANXR</name>
<keyword evidence="1 4" id="KW-0812">Transmembrane</keyword>
<dbReference type="PANTHER" id="PTHR11360:SF290">
    <property type="entry name" value="MONOCARBOXYLATE MFS PERMEASE"/>
    <property type="match status" value="1"/>
</dbReference>
<evidence type="ECO:0000256" key="3">
    <source>
        <dbReference type="ARBA" id="ARBA00023136"/>
    </source>
</evidence>
<feature type="transmembrane region" description="Helical" evidence="4">
    <location>
        <begin position="168"/>
        <end position="188"/>
    </location>
</feature>
<dbReference type="PANTHER" id="PTHR11360">
    <property type="entry name" value="MONOCARBOXYLATE TRANSPORTER"/>
    <property type="match status" value="1"/>
</dbReference>
<feature type="transmembrane region" description="Helical" evidence="4">
    <location>
        <begin position="50"/>
        <end position="68"/>
    </location>
</feature>
<dbReference type="Gene3D" id="1.20.1250.20">
    <property type="entry name" value="MFS general substrate transporter like domains"/>
    <property type="match status" value="2"/>
</dbReference>
<dbReference type="AlphaFoldDB" id="A0A1F6CAJ8"/>
<feature type="transmembrane region" description="Helical" evidence="4">
    <location>
        <begin position="105"/>
        <end position="128"/>
    </location>
</feature>
<feature type="transmembrane region" description="Helical" evidence="4">
    <location>
        <begin position="12"/>
        <end position="38"/>
    </location>
</feature>
<protein>
    <recommendedName>
        <fullName evidence="5">Major facilitator superfamily (MFS) profile domain-containing protein</fullName>
    </recommendedName>
</protein>
<feature type="transmembrane region" description="Helical" evidence="4">
    <location>
        <begin position="321"/>
        <end position="338"/>
    </location>
</feature>
<dbReference type="GO" id="GO:0022857">
    <property type="term" value="F:transmembrane transporter activity"/>
    <property type="evidence" value="ECO:0007669"/>
    <property type="project" value="InterPro"/>
</dbReference>
<keyword evidence="2 4" id="KW-1133">Transmembrane helix</keyword>
<evidence type="ECO:0000256" key="4">
    <source>
        <dbReference type="SAM" id="Phobius"/>
    </source>
</evidence>
<organism evidence="6 7">
    <name type="scientific">Handelsmanbacteria sp. (strain RIFCSPLOWO2_12_FULL_64_10)</name>
    <dbReference type="NCBI Taxonomy" id="1817868"/>
    <lineage>
        <taxon>Bacteria</taxon>
        <taxon>Candidatus Handelsmaniibacteriota</taxon>
    </lineage>
</organism>
<feature type="transmembrane region" description="Helical" evidence="4">
    <location>
        <begin position="230"/>
        <end position="256"/>
    </location>
</feature>
<evidence type="ECO:0000256" key="2">
    <source>
        <dbReference type="ARBA" id="ARBA00022989"/>
    </source>
</evidence>
<reference evidence="6 7" key="1">
    <citation type="journal article" date="2016" name="Nat. Commun.">
        <title>Thousands of microbial genomes shed light on interconnected biogeochemical processes in an aquifer system.</title>
        <authorList>
            <person name="Anantharaman K."/>
            <person name="Brown C.T."/>
            <person name="Hug L.A."/>
            <person name="Sharon I."/>
            <person name="Castelle C.J."/>
            <person name="Probst A.J."/>
            <person name="Thomas B.C."/>
            <person name="Singh A."/>
            <person name="Wilkins M.J."/>
            <person name="Karaoz U."/>
            <person name="Brodie E.L."/>
            <person name="Williams K.H."/>
            <person name="Hubbard S.S."/>
            <person name="Banfield J.F."/>
        </authorList>
    </citation>
    <scope>NUCLEOTIDE SEQUENCE [LARGE SCALE GENOMIC DNA]</scope>
    <source>
        <strain evidence="7">RIFCSPLOWO2_12_FULL_64_10</strain>
    </source>
</reference>
<feature type="transmembrane region" description="Helical" evidence="4">
    <location>
        <begin position="387"/>
        <end position="405"/>
    </location>
</feature>
<evidence type="ECO:0000256" key="1">
    <source>
        <dbReference type="ARBA" id="ARBA00022692"/>
    </source>
</evidence>
<dbReference type="PROSITE" id="PS50850">
    <property type="entry name" value="MFS"/>
    <property type="match status" value="1"/>
</dbReference>